<dbReference type="Gene3D" id="3.30.40.10">
    <property type="entry name" value="Zinc/RING finger domain, C3HC4 (zinc finger)"/>
    <property type="match status" value="1"/>
</dbReference>
<dbReference type="GO" id="GO:0005770">
    <property type="term" value="C:late endosome"/>
    <property type="evidence" value="ECO:0007669"/>
    <property type="project" value="TreeGrafter"/>
</dbReference>
<gene>
    <name evidence="3" type="primary">Contig10894.g11647</name>
    <name evidence="3" type="ORF">STYLEM_6512</name>
</gene>
<sequence>MASRKSEQFQITQNTRVRNIVIDTQRDDIMGDDGGYDASSFTQDFIISNNYLDGGNEPQDDGNEEMRVEDADDEEFESIIRDKRQSSKRENQSFKGSFLINNNLKDSRVSTSSNKQQDFVVKSTHENQFDILQQLEDKEEKLETNDVDYMDRFFEEKLKNNRQRNRRTSPVNYKSGKDQKRISHAIQEQIQHDLEKHMLDGDFSINSIKKNADKKRMTVHMGREDMQKRMDKLFAHDEEDQKQQDCISEKKSDNDYKGFKEADQSSSSGSDLDLKKVEIKKQEVDLEPDVLSLNEDNLDEQDDPNQYLDDIIKKHREAIEAKDGGGNSFLESALDSQDPQLLQMRELRDSIVKSVTNILTTNTEDTEQLEDEKKKITDEVLRIKYNDDYSKDFYLGMHQDVLMREMSPKSKKRTEIIQRLTKDEWDYKDIIKIIDWNERRHREVAQEHIKQNSVISLQNVSTKDIKIRILSQFQTMNSLSNKMLKEQKFSQSQATCIALTDSLVLIGNSEGQLWMFDRDTEEEYSNFSEKSKDFLGNAVVSMDVHPLRPEYVILGYERGQLVLIDIQEPKKSVKVIKDHHKVPIMNVKFCDWQGDSGIFSGKKDEAALEDKQAWMFISIDQQGRVLINTITKVLFVLKASKHTIIDPSKYDGVIYASLACRFQQAQYLLSCFRSNYHGKHPLDDVSIIALGNAEHVQIIEAKQSKHQELVTYMRPMKFFNKKIQEFTKIQAKVPSLSWGYGQSPAIQDRPHSILAIAWGPLIQLIVLFDNEGANQHQPFITDGYYIIRNFGLDAISNVKHPGSFSRRGTMSRMSDLQNQSIQAAAGSQSNPLRMQKQKSDLFEFEDESATKETENFEQAFQSIEELQQHDSDAFLEPSLDIEQIQFFSDSTLLIVTKVQEIRILNISAFIPNTYDPDEEKVKFERELKRKRRVTKKSNKLEELTQSVELEYGLRISSQLQQSEYGCLYHQTIKFFKGKIVALTIKNVQQCQHLTWQQSIYEFKKVVEDDLVQVFSRALDIYKGNVKGYSGLPDSIVLREKKLKDEIKLLVREIIQQVISKTRQGASMLRRETGSVQKNKSNINEQQATLIQSLQDQDFKDEKAIKYQTLIRIAIEFCVELKDQKFLFYDLFILFKEEKLEDAFIHELEPFIMAGKFQEWELPNEVIQNHVLKYYKDSQKAEALERIIVNLNLAQCPKTIVLEFIHYSEQNFLTTAILYLYSQVFEKKDILFSLFDLYKKAGKKNQGLLIDIQNLKEFPYNSKEKEKVEKSQVYLGYKILWVIRMFLNGLKFPYGTIKTSSWRTYIHDIIELLQSHDILKVLLEIDADAFFQTISILFYPSKPCELYDQGRDEPNEADLNQQQQVYLAQKVSNHALLVKSLDQCCMNILTKDSIKHQYIFYAASVIAKSYIRGLDNLYYYNLAREVLQQYKRYLEYNKKLQTTFDQKNAGVNEKLNKYRKFKMIYQDLPEFRYIVKAEGDIMNLIEKSEPMDNFQIMELSKLAEPTQFNQVKVLLMEKREDYLKCLMMFINEFKINQIWTFEVQSRKVIRWVREKIIFLQDKASQSQYDKNVYEQFKREVQQNIGKILPMNPTETIELVDEFYEQQHKEMVDFLYREPELQLKYLDTLLRIKEHAIEKTIKNHGLQSNNTKDAKKYIELLKLHLRLCCQFQQAKVLQIVQKMIKNSYYPIEDCLEICQEYSQLDSTFLLNRKVGKYYECVEQGLQILRNKIDYTKLKVEMFFAYTHDIDITFQIHNTLLEQATQFDNQLRQIVKICKKHYKEVEHEKEEQIWFIVIDIFIELLSLESLKNKFYVKSFLRDRFSVFSEALIRSIPFQSFLNHMLKHNRRLQFKDIGHIIIKQFSGTTSEQQVLRNSNNAIYKVNSELFQIFQQSRSRGILFRQRICIMCKRYMDSFMHGENSTDLVDQQYLLASRNEEEQEGDNPDTYSQPIKVFACKHTFHLACLERHFSRKKKNESEIAYQRRIEKLRCPTCNLKSYEIESNNGPRALRKTPKGGINPLENRFTFTNRKDSIIKKDRKVSQMSGASSEDAAGQGSDKTELWEKERLKRIAKEQSDKLRKLENMQKRMEYYEQVYDLDGLKIKDFKQFESMVQE</sequence>
<feature type="region of interest" description="Disordered" evidence="2">
    <location>
        <begin position="51"/>
        <end position="75"/>
    </location>
</feature>
<dbReference type="OrthoDB" id="289913at2759"/>
<feature type="region of interest" description="Disordered" evidence="2">
    <location>
        <begin position="160"/>
        <end position="181"/>
    </location>
</feature>
<keyword evidence="1" id="KW-0175">Coiled coil</keyword>
<dbReference type="GO" id="GO:0034058">
    <property type="term" value="P:endosomal vesicle fusion"/>
    <property type="evidence" value="ECO:0007669"/>
    <property type="project" value="TreeGrafter"/>
</dbReference>
<dbReference type="SUPFAM" id="SSF57850">
    <property type="entry name" value="RING/U-box"/>
    <property type="match status" value="1"/>
</dbReference>
<dbReference type="GO" id="GO:0006623">
    <property type="term" value="P:protein targeting to vacuole"/>
    <property type="evidence" value="ECO:0007669"/>
    <property type="project" value="InterPro"/>
</dbReference>
<evidence type="ECO:0000256" key="2">
    <source>
        <dbReference type="SAM" id="MobiDB-lite"/>
    </source>
</evidence>
<dbReference type="CDD" id="cd16448">
    <property type="entry name" value="RING-H2"/>
    <property type="match status" value="1"/>
</dbReference>
<accession>A0A078A5T4</accession>
<protein>
    <submittedName>
        <fullName evidence="3">Vacuolar protein sorting-associated protein 8 homolog</fullName>
    </submittedName>
</protein>
<dbReference type="InParanoid" id="A0A078A5T4"/>
<name>A0A078A5T4_STYLE</name>
<evidence type="ECO:0000256" key="1">
    <source>
        <dbReference type="SAM" id="Coils"/>
    </source>
</evidence>
<feature type="region of interest" description="Disordered" evidence="2">
    <location>
        <begin position="236"/>
        <end position="274"/>
    </location>
</feature>
<feature type="region of interest" description="Disordered" evidence="2">
    <location>
        <begin position="2035"/>
        <end position="2057"/>
    </location>
</feature>
<dbReference type="InterPro" id="IPR036322">
    <property type="entry name" value="WD40_repeat_dom_sf"/>
</dbReference>
<feature type="compositionally biased region" description="Basic and acidic residues" evidence="2">
    <location>
        <begin position="236"/>
        <end position="263"/>
    </location>
</feature>
<feature type="coiled-coil region" evidence="1">
    <location>
        <begin position="125"/>
        <end position="152"/>
    </location>
</feature>
<proteinExistence type="predicted"/>
<reference evidence="3 4" key="1">
    <citation type="submission" date="2014-06" db="EMBL/GenBank/DDBJ databases">
        <authorList>
            <person name="Swart Estienne"/>
        </authorList>
    </citation>
    <scope>NUCLEOTIDE SEQUENCE [LARGE SCALE GENOMIC DNA]</scope>
    <source>
        <strain evidence="3 4">130c</strain>
    </source>
</reference>
<dbReference type="Proteomes" id="UP000039865">
    <property type="component" value="Unassembled WGS sequence"/>
</dbReference>
<dbReference type="PANTHER" id="PTHR12616">
    <property type="entry name" value="VACUOLAR PROTEIN SORTING VPS41"/>
    <property type="match status" value="1"/>
</dbReference>
<dbReference type="GO" id="GO:0030897">
    <property type="term" value="C:HOPS complex"/>
    <property type="evidence" value="ECO:0007669"/>
    <property type="project" value="TreeGrafter"/>
</dbReference>
<dbReference type="Gene3D" id="2.130.10.10">
    <property type="entry name" value="YVTN repeat-like/Quinoprotein amine dehydrogenase"/>
    <property type="match status" value="1"/>
</dbReference>
<dbReference type="Pfam" id="PF23410">
    <property type="entry name" value="Beta-prop_VPS8"/>
    <property type="match status" value="1"/>
</dbReference>
<organism evidence="3 4">
    <name type="scientific">Stylonychia lemnae</name>
    <name type="common">Ciliate</name>
    <dbReference type="NCBI Taxonomy" id="5949"/>
    <lineage>
        <taxon>Eukaryota</taxon>
        <taxon>Sar</taxon>
        <taxon>Alveolata</taxon>
        <taxon>Ciliophora</taxon>
        <taxon>Intramacronucleata</taxon>
        <taxon>Spirotrichea</taxon>
        <taxon>Stichotrichia</taxon>
        <taxon>Sporadotrichida</taxon>
        <taxon>Oxytrichidae</taxon>
        <taxon>Stylonychinae</taxon>
        <taxon>Stylonychia</taxon>
    </lineage>
</organism>
<dbReference type="InterPro" id="IPR045111">
    <property type="entry name" value="Vps41/Vps8"/>
</dbReference>
<dbReference type="InterPro" id="IPR015943">
    <property type="entry name" value="WD40/YVTN_repeat-like_dom_sf"/>
</dbReference>
<dbReference type="SUPFAM" id="SSF50978">
    <property type="entry name" value="WD40 repeat-like"/>
    <property type="match status" value="1"/>
</dbReference>
<evidence type="ECO:0000313" key="4">
    <source>
        <dbReference type="Proteomes" id="UP000039865"/>
    </source>
</evidence>
<evidence type="ECO:0000313" key="3">
    <source>
        <dbReference type="EMBL" id="CDW77549.1"/>
    </source>
</evidence>
<dbReference type="InterPro" id="IPR013083">
    <property type="entry name" value="Znf_RING/FYVE/PHD"/>
</dbReference>
<keyword evidence="4" id="KW-1185">Reference proteome</keyword>
<dbReference type="PANTHER" id="PTHR12616:SF8">
    <property type="entry name" value="VACUOLAR PROTEIN SORTING-ASSOCIATED PROTEIN 8 HOMOLOG"/>
    <property type="match status" value="1"/>
</dbReference>
<dbReference type="EMBL" id="CCKQ01006251">
    <property type="protein sequence ID" value="CDW77549.1"/>
    <property type="molecule type" value="Genomic_DNA"/>
</dbReference>